<feature type="transmembrane region" description="Helical" evidence="7">
    <location>
        <begin position="129"/>
        <end position="150"/>
    </location>
</feature>
<dbReference type="AlphaFoldDB" id="A0A383BYI5"/>
<feature type="domain" description="Peptidase S54 rhomboid" evidence="8">
    <location>
        <begin position="94"/>
        <end position="222"/>
    </location>
</feature>
<dbReference type="GO" id="GO:0016020">
    <property type="term" value="C:membrane"/>
    <property type="evidence" value="ECO:0007669"/>
    <property type="project" value="UniProtKB-SubCell"/>
</dbReference>
<evidence type="ECO:0000256" key="5">
    <source>
        <dbReference type="ARBA" id="ARBA00022989"/>
    </source>
</evidence>
<evidence type="ECO:0000256" key="3">
    <source>
        <dbReference type="ARBA" id="ARBA00022692"/>
    </source>
</evidence>
<dbReference type="PANTHER" id="PTHR43731:SF14">
    <property type="entry name" value="PRESENILIN-ASSOCIATED RHOMBOID-LIKE PROTEIN, MITOCHONDRIAL"/>
    <property type="match status" value="1"/>
</dbReference>
<feature type="transmembrane region" description="Helical" evidence="7">
    <location>
        <begin position="37"/>
        <end position="55"/>
    </location>
</feature>
<evidence type="ECO:0000256" key="7">
    <source>
        <dbReference type="SAM" id="Phobius"/>
    </source>
</evidence>
<comment type="subcellular location">
    <subcellularLocation>
        <location evidence="1">Membrane</location>
        <topology evidence="1">Multi-pass membrane protein</topology>
    </subcellularLocation>
</comment>
<dbReference type="Pfam" id="PF01694">
    <property type="entry name" value="Rhomboid"/>
    <property type="match status" value="1"/>
</dbReference>
<comment type="similarity">
    <text evidence="2">Belongs to the peptidase S54 family.</text>
</comment>
<dbReference type="EMBL" id="UINC01203873">
    <property type="protein sequence ID" value="SVE24335.1"/>
    <property type="molecule type" value="Genomic_DNA"/>
</dbReference>
<evidence type="ECO:0000259" key="8">
    <source>
        <dbReference type="Pfam" id="PF01694"/>
    </source>
</evidence>
<evidence type="ECO:0000256" key="2">
    <source>
        <dbReference type="ARBA" id="ARBA00009045"/>
    </source>
</evidence>
<keyword evidence="5 7" id="KW-1133">Transmembrane helix</keyword>
<evidence type="ECO:0000313" key="9">
    <source>
        <dbReference type="EMBL" id="SVE24335.1"/>
    </source>
</evidence>
<feature type="transmembrane region" description="Helical" evidence="7">
    <location>
        <begin position="62"/>
        <end position="82"/>
    </location>
</feature>
<keyword evidence="3 7" id="KW-0812">Transmembrane</keyword>
<reference evidence="9" key="1">
    <citation type="submission" date="2018-05" db="EMBL/GenBank/DDBJ databases">
        <authorList>
            <person name="Lanie J.A."/>
            <person name="Ng W.-L."/>
            <person name="Kazmierczak K.M."/>
            <person name="Andrzejewski T.M."/>
            <person name="Davidsen T.M."/>
            <person name="Wayne K.J."/>
            <person name="Tettelin H."/>
            <person name="Glass J.I."/>
            <person name="Rusch D."/>
            <person name="Podicherti R."/>
            <person name="Tsui H.-C.T."/>
            <person name="Winkler M.E."/>
        </authorList>
    </citation>
    <scope>NUCLEOTIDE SEQUENCE</scope>
</reference>
<evidence type="ECO:0000256" key="6">
    <source>
        <dbReference type="ARBA" id="ARBA00023136"/>
    </source>
</evidence>
<name>A0A383BYI5_9ZZZZ</name>
<dbReference type="InterPro" id="IPR022764">
    <property type="entry name" value="Peptidase_S54_rhomboid_dom"/>
</dbReference>
<feature type="transmembrane region" description="Helical" evidence="7">
    <location>
        <begin position="207"/>
        <end position="226"/>
    </location>
</feature>
<dbReference type="InterPro" id="IPR050925">
    <property type="entry name" value="Rhomboid_protease_S54"/>
</dbReference>
<accession>A0A383BYI5</accession>
<proteinExistence type="inferred from homology"/>
<dbReference type="PANTHER" id="PTHR43731">
    <property type="entry name" value="RHOMBOID PROTEASE"/>
    <property type="match status" value="1"/>
</dbReference>
<dbReference type="InterPro" id="IPR035952">
    <property type="entry name" value="Rhomboid-like_sf"/>
</dbReference>
<protein>
    <recommendedName>
        <fullName evidence="8">Peptidase S54 rhomboid domain-containing protein</fullName>
    </recommendedName>
</protein>
<dbReference type="SUPFAM" id="SSF144091">
    <property type="entry name" value="Rhomboid-like"/>
    <property type="match status" value="1"/>
</dbReference>
<keyword evidence="6 7" id="KW-0472">Membrane</keyword>
<feature type="transmembrane region" description="Helical" evidence="7">
    <location>
        <begin position="182"/>
        <end position="201"/>
    </location>
</feature>
<feature type="transmembrane region" description="Helical" evidence="7">
    <location>
        <begin position="94"/>
        <end position="117"/>
    </location>
</feature>
<feature type="non-terminal residue" evidence="9">
    <location>
        <position position="228"/>
    </location>
</feature>
<organism evidence="9">
    <name type="scientific">marine metagenome</name>
    <dbReference type="NCBI Taxonomy" id="408172"/>
    <lineage>
        <taxon>unclassified sequences</taxon>
        <taxon>metagenomes</taxon>
        <taxon>ecological metagenomes</taxon>
    </lineage>
</organism>
<dbReference type="Gene3D" id="1.20.1540.10">
    <property type="entry name" value="Rhomboid-like"/>
    <property type="match status" value="1"/>
</dbReference>
<evidence type="ECO:0000256" key="1">
    <source>
        <dbReference type="ARBA" id="ARBA00004141"/>
    </source>
</evidence>
<gene>
    <name evidence="9" type="ORF">METZ01_LOCUS477189</name>
</gene>
<evidence type="ECO:0000256" key="4">
    <source>
        <dbReference type="ARBA" id="ARBA00022801"/>
    </source>
</evidence>
<sequence length="228" mass="24461">MAPHFTSTYATVKLQAACNTEMFLTQVSSPAFNTTPTVLILIAINVGVHLLRMLLPGQWDAILGFVGAFSPPLWLSIVMGEGNHWGYTLLLSPIFYAFLHADLLHLVINMGFLLAFGTAVERRLGQGPFLALYILCAVCAAGASLAVYFVVFEQTFMVGASGAISGLFGAVLRISTRKTWTAFAAFIAINLVIGYTGLPSMGSVRAVAWEAHIGGFLAGYLLFSLFDA</sequence>
<dbReference type="GO" id="GO:0004252">
    <property type="term" value="F:serine-type endopeptidase activity"/>
    <property type="evidence" value="ECO:0007669"/>
    <property type="project" value="InterPro"/>
</dbReference>
<feature type="transmembrane region" description="Helical" evidence="7">
    <location>
        <begin position="156"/>
        <end position="175"/>
    </location>
</feature>
<keyword evidence="4" id="KW-0378">Hydrolase</keyword>